<reference evidence="7 8" key="1">
    <citation type="submission" date="2015-01" db="EMBL/GenBank/DDBJ databases">
        <title>Draft genome of the acidophilic iron oxidizer Ferrimicrobium acidiphilum strain T23.</title>
        <authorList>
            <person name="Poehlein A."/>
            <person name="Eisen S."/>
            <person name="Schloemann M."/>
            <person name="Johnson B.D."/>
            <person name="Daniel R."/>
            <person name="Muehling M."/>
        </authorList>
    </citation>
    <scope>NUCLEOTIDE SEQUENCE [LARGE SCALE GENOMIC DNA]</scope>
    <source>
        <strain evidence="7 8">T23</strain>
    </source>
</reference>
<comment type="catalytic activity">
    <reaction evidence="5">
        <text>a 4-saturated-(3S)-3-hydroxyacyl-CoA = a (3E)-enoyl-CoA + H2O</text>
        <dbReference type="Rhea" id="RHEA:20724"/>
        <dbReference type="ChEBI" id="CHEBI:15377"/>
        <dbReference type="ChEBI" id="CHEBI:58521"/>
        <dbReference type="ChEBI" id="CHEBI:137480"/>
        <dbReference type="EC" id="4.2.1.17"/>
    </reaction>
</comment>
<proteinExistence type="inferred from homology"/>
<dbReference type="EC" id="4.2.1.17" evidence="2"/>
<dbReference type="InterPro" id="IPR014748">
    <property type="entry name" value="Enoyl-CoA_hydra_C"/>
</dbReference>
<keyword evidence="3 7" id="KW-0456">Lyase</keyword>
<dbReference type="InterPro" id="IPR018376">
    <property type="entry name" value="Enoyl-CoA_hyd/isom_CS"/>
</dbReference>
<dbReference type="GO" id="GO:0018812">
    <property type="term" value="F:3-hydroxyacyl-CoA dehydratase activity"/>
    <property type="evidence" value="ECO:0007669"/>
    <property type="project" value="RHEA"/>
</dbReference>
<accession>A0A0D8FW71</accession>
<comment type="catalytic activity">
    <reaction evidence="4">
        <text>a (3S)-3-hydroxyacyl-CoA = a (2E)-enoyl-CoA + H2O</text>
        <dbReference type="Rhea" id="RHEA:16105"/>
        <dbReference type="ChEBI" id="CHEBI:15377"/>
        <dbReference type="ChEBI" id="CHEBI:57318"/>
        <dbReference type="ChEBI" id="CHEBI:58856"/>
        <dbReference type="EC" id="4.2.1.17"/>
    </reaction>
</comment>
<evidence type="ECO:0000313" key="8">
    <source>
        <dbReference type="Proteomes" id="UP000032336"/>
    </source>
</evidence>
<dbReference type="SUPFAM" id="SSF52096">
    <property type="entry name" value="ClpP/crotonase"/>
    <property type="match status" value="1"/>
</dbReference>
<evidence type="ECO:0000256" key="4">
    <source>
        <dbReference type="ARBA" id="ARBA00023709"/>
    </source>
</evidence>
<dbReference type="STRING" id="1121877.FEAC_06520"/>
<organism evidence="7 8">
    <name type="scientific">Ferrimicrobium acidiphilum DSM 19497</name>
    <dbReference type="NCBI Taxonomy" id="1121877"/>
    <lineage>
        <taxon>Bacteria</taxon>
        <taxon>Bacillati</taxon>
        <taxon>Actinomycetota</taxon>
        <taxon>Acidimicrobiia</taxon>
        <taxon>Acidimicrobiales</taxon>
        <taxon>Acidimicrobiaceae</taxon>
        <taxon>Ferrimicrobium</taxon>
    </lineage>
</organism>
<dbReference type="Gene3D" id="3.90.226.10">
    <property type="entry name" value="2-enoyl-CoA Hydratase, Chain A, domain 1"/>
    <property type="match status" value="1"/>
</dbReference>
<comment type="similarity">
    <text evidence="1 6">Belongs to the enoyl-CoA hydratase/isomerase family.</text>
</comment>
<dbReference type="PANTHER" id="PTHR11941:SF54">
    <property type="entry name" value="ENOYL-COA HYDRATASE, MITOCHONDRIAL"/>
    <property type="match status" value="1"/>
</dbReference>
<evidence type="ECO:0000256" key="6">
    <source>
        <dbReference type="RuleBase" id="RU003707"/>
    </source>
</evidence>
<dbReference type="EMBL" id="JXUW01000004">
    <property type="protein sequence ID" value="KJE77543.1"/>
    <property type="molecule type" value="Genomic_DNA"/>
</dbReference>
<name>A0A0D8FW71_9ACTN</name>
<dbReference type="OrthoDB" id="9790967at2"/>
<dbReference type="GeneID" id="78371958"/>
<evidence type="ECO:0000256" key="2">
    <source>
        <dbReference type="ARBA" id="ARBA00012076"/>
    </source>
</evidence>
<dbReference type="Proteomes" id="UP000032336">
    <property type="component" value="Unassembled WGS sequence"/>
</dbReference>
<dbReference type="PROSITE" id="PS00166">
    <property type="entry name" value="ENOYL_COA_HYDRATASE"/>
    <property type="match status" value="1"/>
</dbReference>
<dbReference type="RefSeq" id="WP_035388589.1">
    <property type="nucleotide sequence ID" value="NZ_JQKF01000003.1"/>
</dbReference>
<dbReference type="CDD" id="cd06558">
    <property type="entry name" value="crotonase-like"/>
    <property type="match status" value="1"/>
</dbReference>
<dbReference type="InterPro" id="IPR029045">
    <property type="entry name" value="ClpP/crotonase-like_dom_sf"/>
</dbReference>
<dbReference type="PATRIC" id="fig|1121877.4.peg.695"/>
<dbReference type="Gene3D" id="1.10.12.10">
    <property type="entry name" value="Lyase 2-enoyl-coa Hydratase, Chain A, domain 2"/>
    <property type="match status" value="1"/>
</dbReference>
<evidence type="ECO:0000313" key="7">
    <source>
        <dbReference type="EMBL" id="KJE77543.1"/>
    </source>
</evidence>
<dbReference type="PANTHER" id="PTHR11941">
    <property type="entry name" value="ENOYL-COA HYDRATASE-RELATED"/>
    <property type="match status" value="1"/>
</dbReference>
<dbReference type="InterPro" id="IPR001753">
    <property type="entry name" value="Enoyl-CoA_hydra/iso"/>
</dbReference>
<dbReference type="GO" id="GO:0006635">
    <property type="term" value="P:fatty acid beta-oxidation"/>
    <property type="evidence" value="ECO:0007669"/>
    <property type="project" value="TreeGrafter"/>
</dbReference>
<evidence type="ECO:0000256" key="3">
    <source>
        <dbReference type="ARBA" id="ARBA00023239"/>
    </source>
</evidence>
<dbReference type="FunFam" id="3.90.226.10:FF:000009">
    <property type="entry name" value="Carnitinyl-CoA dehydratase"/>
    <property type="match status" value="1"/>
</dbReference>
<dbReference type="eggNOG" id="COG1024">
    <property type="taxonomic scope" value="Bacteria"/>
</dbReference>
<gene>
    <name evidence="7" type="primary">echA82</name>
    <name evidence="7" type="ORF">FEAC_06520</name>
</gene>
<sequence>MDGFLVREETDDNVVILRLNRPKANALSKGLLEELWTYANAMALDPPAAVVLTGSKRIFAAGAEIGEFGGMAVGREMGQYFHWALNALSTLPRVVIAAIEGYALGGGLELALSCDFRVAGEGAKLGQPEIALGIIPGGGGTQRLPRLIGVSRAKEMILGGQAIDSQKALSWGLVDRVVADGEAEAAAVAWATEFARGPLVAQSFAKRAIDSGLSGSLAEGLELEKSFFGQVFGTKDAEIGIKSFFENGPGKARFEGR</sequence>
<keyword evidence="8" id="KW-1185">Reference proteome</keyword>
<evidence type="ECO:0000256" key="1">
    <source>
        <dbReference type="ARBA" id="ARBA00005254"/>
    </source>
</evidence>
<evidence type="ECO:0000256" key="5">
    <source>
        <dbReference type="ARBA" id="ARBA00023717"/>
    </source>
</evidence>
<protein>
    <recommendedName>
        <fullName evidence="2">enoyl-CoA hydratase</fullName>
        <ecNumber evidence="2">4.2.1.17</ecNumber>
    </recommendedName>
</protein>
<dbReference type="AlphaFoldDB" id="A0A0D8FW71"/>
<dbReference type="Pfam" id="PF00378">
    <property type="entry name" value="ECH_1"/>
    <property type="match status" value="1"/>
</dbReference>
<comment type="caution">
    <text evidence="7">The sequence shown here is derived from an EMBL/GenBank/DDBJ whole genome shotgun (WGS) entry which is preliminary data.</text>
</comment>